<feature type="region of interest" description="Disordered" evidence="1">
    <location>
        <begin position="136"/>
        <end position="176"/>
    </location>
</feature>
<organism evidence="2 3">
    <name type="scientific">Microthlaspi erraticum</name>
    <dbReference type="NCBI Taxonomy" id="1685480"/>
    <lineage>
        <taxon>Eukaryota</taxon>
        <taxon>Viridiplantae</taxon>
        <taxon>Streptophyta</taxon>
        <taxon>Embryophyta</taxon>
        <taxon>Tracheophyta</taxon>
        <taxon>Spermatophyta</taxon>
        <taxon>Magnoliopsida</taxon>
        <taxon>eudicotyledons</taxon>
        <taxon>Gunneridae</taxon>
        <taxon>Pentapetalae</taxon>
        <taxon>rosids</taxon>
        <taxon>malvids</taxon>
        <taxon>Brassicales</taxon>
        <taxon>Brassicaceae</taxon>
        <taxon>Coluteocarpeae</taxon>
        <taxon>Microthlaspi</taxon>
    </lineage>
</organism>
<proteinExistence type="predicted"/>
<feature type="compositionally biased region" description="Acidic residues" evidence="1">
    <location>
        <begin position="92"/>
        <end position="101"/>
    </location>
</feature>
<comment type="caution">
    <text evidence="2">The sequence shown here is derived from an EMBL/GenBank/DDBJ whole genome shotgun (WGS) entry which is preliminary data.</text>
</comment>
<feature type="compositionally biased region" description="Low complexity" evidence="1">
    <location>
        <begin position="61"/>
        <end position="71"/>
    </location>
</feature>
<evidence type="ECO:0000256" key="1">
    <source>
        <dbReference type="SAM" id="MobiDB-lite"/>
    </source>
</evidence>
<feature type="compositionally biased region" description="Basic and acidic residues" evidence="1">
    <location>
        <begin position="17"/>
        <end position="42"/>
    </location>
</feature>
<gene>
    <name evidence="2" type="ORF">MERR_LOCUS37513</name>
</gene>
<accession>A0A6D2KDE1</accession>
<feature type="compositionally biased region" description="Polar residues" evidence="1">
    <location>
        <begin position="142"/>
        <end position="152"/>
    </location>
</feature>
<dbReference type="AlphaFoldDB" id="A0A6D2KDE1"/>
<reference evidence="2" key="1">
    <citation type="submission" date="2020-01" db="EMBL/GenBank/DDBJ databases">
        <authorList>
            <person name="Mishra B."/>
        </authorList>
    </citation>
    <scope>NUCLEOTIDE SEQUENCE [LARGE SCALE GENOMIC DNA]</scope>
</reference>
<dbReference type="Proteomes" id="UP000467841">
    <property type="component" value="Unassembled WGS sequence"/>
</dbReference>
<evidence type="ECO:0000313" key="3">
    <source>
        <dbReference type="Proteomes" id="UP000467841"/>
    </source>
</evidence>
<keyword evidence="3" id="KW-1185">Reference proteome</keyword>
<name>A0A6D2KDE1_9BRAS</name>
<sequence length="176" mass="18758">MAEHPRLRTDAIGQDGDQDKDNKDKSSRKKDTDAANPSKDKAAAVLNVRTDGPTGPVVGKTNTTPVVQTAVVPPPANNLASRNPQVHPRVEESEEDTDDESYETKSTTEIPTAGEIWDMMIKVMSQVEKLAQVLTPAENPPMGQSSEASNAVGTDGEQAGSVPDVMEIEPPQVKTG</sequence>
<protein>
    <submittedName>
        <fullName evidence="2">Uncharacterized protein</fullName>
    </submittedName>
</protein>
<feature type="region of interest" description="Disordered" evidence="1">
    <location>
        <begin position="1"/>
        <end position="113"/>
    </location>
</feature>
<evidence type="ECO:0000313" key="2">
    <source>
        <dbReference type="EMBL" id="CAA7050278.1"/>
    </source>
</evidence>
<dbReference type="EMBL" id="CACVBM020001441">
    <property type="protein sequence ID" value="CAA7050278.1"/>
    <property type="molecule type" value="Genomic_DNA"/>
</dbReference>